<evidence type="ECO:0000256" key="8">
    <source>
        <dbReference type="RuleBase" id="RU004398"/>
    </source>
</evidence>
<keyword evidence="5" id="KW-0819">tRNA processing</keyword>
<keyword evidence="6 8" id="KW-0539">Nucleus</keyword>
<dbReference type="PANTHER" id="PTHR15840">
    <property type="entry name" value="CGI-121 FAMILY MEMBER"/>
    <property type="match status" value="1"/>
</dbReference>
<organism evidence="10">
    <name type="scientific">Eremomyces bilateralis CBS 781.70</name>
    <dbReference type="NCBI Taxonomy" id="1392243"/>
    <lineage>
        <taxon>Eukaryota</taxon>
        <taxon>Fungi</taxon>
        <taxon>Dikarya</taxon>
        <taxon>Ascomycota</taxon>
        <taxon>Pezizomycotina</taxon>
        <taxon>Dothideomycetes</taxon>
        <taxon>Dothideomycetes incertae sedis</taxon>
        <taxon>Eremomycetales</taxon>
        <taxon>Eremomycetaceae</taxon>
        <taxon>Eremomyces</taxon>
    </lineage>
</organism>
<dbReference type="GO" id="GO:0002949">
    <property type="term" value="P:tRNA threonylcarbamoyladenosine modification"/>
    <property type="evidence" value="ECO:0007669"/>
    <property type="project" value="TreeGrafter"/>
</dbReference>
<reference evidence="10 12" key="1">
    <citation type="submission" date="2020-01" db="EMBL/GenBank/DDBJ databases">
        <authorList>
            <consortium name="DOE Joint Genome Institute"/>
            <person name="Haridas S."/>
            <person name="Albert R."/>
            <person name="Binder M."/>
            <person name="Bloem J."/>
            <person name="Labutti K."/>
            <person name="Salamov A."/>
            <person name="Andreopoulos B."/>
            <person name="Baker S.E."/>
            <person name="Barry K."/>
            <person name="Bills G."/>
            <person name="Bluhm B.H."/>
            <person name="Cannon C."/>
            <person name="Castanera R."/>
            <person name="Culley D.E."/>
            <person name="Daum C."/>
            <person name="Ezra D."/>
            <person name="Gonzalez J.B."/>
            <person name="Henrissat B."/>
            <person name="Kuo A."/>
            <person name="Liang C."/>
            <person name="Lipzen A."/>
            <person name="Lutzoni F."/>
            <person name="Magnuson J."/>
            <person name="Mondo S."/>
            <person name="Nolan M."/>
            <person name="Ohm R."/>
            <person name="Pangilinan J."/>
            <person name="Park H.-J."/>
            <person name="Ramirez L."/>
            <person name="Alfaro M."/>
            <person name="Sun H."/>
            <person name="Tritt A."/>
            <person name="Yoshinaga Y."/>
            <person name="Zwiers L.-H."/>
            <person name="Turgeon B.G."/>
            <person name="Goodwin S.B."/>
            <person name="Spatafora J.W."/>
            <person name="Crous P.W."/>
            <person name="Grigoriev I.V."/>
        </authorList>
    </citation>
    <scope>NUCLEOTIDE SEQUENCE</scope>
    <source>
        <strain evidence="10 12">CBS 781.70</strain>
    </source>
</reference>
<gene>
    <name evidence="10 12" type="ORF">P152DRAFT_388434</name>
</gene>
<evidence type="ECO:0000256" key="3">
    <source>
        <dbReference type="ARBA" id="ARBA00015316"/>
    </source>
</evidence>
<dbReference type="Pfam" id="PF08617">
    <property type="entry name" value="CGI-121"/>
    <property type="match status" value="1"/>
</dbReference>
<comment type="function">
    <text evidence="7">Component of the EKC/KEOPS complex that is required for the formation of a threonylcarbamoyl group on adenosine at position 37 (t(6)A37) in tRNAs that read codons beginning with adenine. The complex is probably involved in the transfer of the threonylcarbamoyl moiety of threonylcarbamoyl-AMP (TC-AMP) to the N6 group of A37. CGI121 acts as an allosteric effector that regulates the t(6)A activity of the complex. The EKC/KEOPS complex also promotes both telomere uncapping and telomere elongation. The complex is required for efficient recruitment of transcriptional coactivators. CGI121 is not required for tRNA modification.</text>
</comment>
<evidence type="ECO:0000313" key="12">
    <source>
        <dbReference type="RefSeq" id="XP_033537813.1"/>
    </source>
</evidence>
<evidence type="ECO:0000256" key="6">
    <source>
        <dbReference type="ARBA" id="ARBA00023242"/>
    </source>
</evidence>
<dbReference type="PANTHER" id="PTHR15840:SF10">
    <property type="entry name" value="EKC_KEOPS COMPLEX SUBUNIT TPRKB"/>
    <property type="match status" value="1"/>
</dbReference>
<feature type="compositionally biased region" description="Polar residues" evidence="9">
    <location>
        <begin position="166"/>
        <end position="183"/>
    </location>
</feature>
<comment type="subcellular location">
    <subcellularLocation>
        <location evidence="1">Nucleus</location>
    </subcellularLocation>
</comment>
<dbReference type="Gene3D" id="3.30.2380.10">
    <property type="entry name" value="CGI121/TPRKB"/>
    <property type="match status" value="1"/>
</dbReference>
<accession>A0A6G1GDS9</accession>
<dbReference type="GeneID" id="54416498"/>
<dbReference type="EMBL" id="ML975150">
    <property type="protein sequence ID" value="KAF1816182.1"/>
    <property type="molecule type" value="Genomic_DNA"/>
</dbReference>
<name>A0A6G1GDS9_9PEZI</name>
<evidence type="ECO:0000256" key="4">
    <source>
        <dbReference type="ARBA" id="ARBA00016009"/>
    </source>
</evidence>
<dbReference type="GO" id="GO:0000408">
    <property type="term" value="C:EKC/KEOPS complex"/>
    <property type="evidence" value="ECO:0007669"/>
    <property type="project" value="TreeGrafter"/>
</dbReference>
<dbReference type="OrthoDB" id="329139at2759"/>
<dbReference type="Proteomes" id="UP000504638">
    <property type="component" value="Unplaced"/>
</dbReference>
<evidence type="ECO:0000256" key="9">
    <source>
        <dbReference type="SAM" id="MobiDB-lite"/>
    </source>
</evidence>
<dbReference type="InterPro" id="IPR013926">
    <property type="entry name" value="CGI121/TPRKB"/>
</dbReference>
<keyword evidence="11" id="KW-1185">Reference proteome</keyword>
<dbReference type="InterPro" id="IPR036504">
    <property type="entry name" value="CGI121/TPRKB_sf"/>
</dbReference>
<evidence type="ECO:0000313" key="10">
    <source>
        <dbReference type="EMBL" id="KAF1816182.1"/>
    </source>
</evidence>
<comment type="similarity">
    <text evidence="2 8">Belongs to the CGI121/TPRKB family.</text>
</comment>
<dbReference type="GO" id="GO:0005634">
    <property type="term" value="C:nucleus"/>
    <property type="evidence" value="ECO:0007669"/>
    <property type="project" value="UniProtKB-SubCell"/>
</dbReference>
<evidence type="ECO:0000256" key="2">
    <source>
        <dbReference type="ARBA" id="ARBA00005546"/>
    </source>
</evidence>
<evidence type="ECO:0000313" key="11">
    <source>
        <dbReference type="Proteomes" id="UP000504638"/>
    </source>
</evidence>
<dbReference type="GO" id="GO:0005829">
    <property type="term" value="C:cytosol"/>
    <property type="evidence" value="ECO:0007669"/>
    <property type="project" value="TreeGrafter"/>
</dbReference>
<dbReference type="AlphaFoldDB" id="A0A6G1GDS9"/>
<evidence type="ECO:0000256" key="5">
    <source>
        <dbReference type="ARBA" id="ARBA00022694"/>
    </source>
</evidence>
<reference evidence="12" key="2">
    <citation type="submission" date="2020-04" db="EMBL/GenBank/DDBJ databases">
        <authorList>
            <consortium name="NCBI Genome Project"/>
        </authorList>
    </citation>
    <scope>NUCLEOTIDE SEQUENCE</scope>
    <source>
        <strain evidence="12">CBS 781.70</strain>
    </source>
</reference>
<evidence type="ECO:0000256" key="7">
    <source>
        <dbReference type="ARBA" id="ARBA00025043"/>
    </source>
</evidence>
<dbReference type="RefSeq" id="XP_033537813.1">
    <property type="nucleotide sequence ID" value="XM_033675928.1"/>
</dbReference>
<dbReference type="SUPFAM" id="SSF143870">
    <property type="entry name" value="PF0523-like"/>
    <property type="match status" value="1"/>
</dbReference>
<proteinExistence type="inferred from homology"/>
<protein>
    <recommendedName>
        <fullName evidence="4">EKC/KEOPS complex subunit CGI121</fullName>
    </recommendedName>
    <alternativeName>
        <fullName evidence="3">EKC/KEOPS complex subunit cgi121</fullName>
    </alternativeName>
</protein>
<evidence type="ECO:0000256" key="1">
    <source>
        <dbReference type="ARBA" id="ARBA00004123"/>
    </source>
</evidence>
<sequence length="204" mass="22710">MVIQTIYLPHLPANPIHIFLFENVKNAAFLREQLMAGNMEFEYTFLDSTMILSLHHVLAAMFRAVNDLKHNRIRTKNVHSEAVFCLSPNNNIAESFRRFGLSGATESMLAIKVGGLDPTTPLDQEAEKVKRHILASVDGSPLDSLDRIDDFADLDKIRKVYKLQKGSKSNRTGGQSAQVNTGNGDEEREEMEAVILGLMALRGA</sequence>
<reference evidence="12" key="3">
    <citation type="submission" date="2025-04" db="UniProtKB">
        <authorList>
            <consortium name="RefSeq"/>
        </authorList>
    </citation>
    <scope>IDENTIFICATION</scope>
    <source>
        <strain evidence="12">CBS 781.70</strain>
    </source>
</reference>
<feature type="region of interest" description="Disordered" evidence="9">
    <location>
        <begin position="165"/>
        <end position="187"/>
    </location>
</feature>